<evidence type="ECO:0000256" key="1">
    <source>
        <dbReference type="SAM" id="MobiDB-lite"/>
    </source>
</evidence>
<proteinExistence type="predicted"/>
<dbReference type="EMBL" id="LR797181">
    <property type="protein sequence ID" value="CAB4192660.1"/>
    <property type="molecule type" value="Genomic_DNA"/>
</dbReference>
<organism evidence="2">
    <name type="scientific">uncultured Caudovirales phage</name>
    <dbReference type="NCBI Taxonomy" id="2100421"/>
    <lineage>
        <taxon>Viruses</taxon>
        <taxon>Duplodnaviria</taxon>
        <taxon>Heunggongvirae</taxon>
        <taxon>Uroviricota</taxon>
        <taxon>Caudoviricetes</taxon>
        <taxon>Peduoviridae</taxon>
        <taxon>Maltschvirus</taxon>
        <taxon>Maltschvirus maltsch</taxon>
    </lineage>
</organism>
<accession>A0A6J5R5N4</accession>
<evidence type="ECO:0000313" key="2">
    <source>
        <dbReference type="EMBL" id="CAB4192660.1"/>
    </source>
</evidence>
<sequence length="40" mass="4552">MDENKEEPKKKPKIVLRPEGFKAFGEPMGGAQRPPDKKDK</sequence>
<name>A0A6J5R5N4_9CAUD</name>
<gene>
    <name evidence="2" type="ORF">UFOVP1244_57</name>
</gene>
<feature type="region of interest" description="Disordered" evidence="1">
    <location>
        <begin position="1"/>
        <end position="40"/>
    </location>
</feature>
<protein>
    <submittedName>
        <fullName evidence="2">Uncharacterized protein</fullName>
    </submittedName>
</protein>
<reference evidence="2" key="1">
    <citation type="submission" date="2020-05" db="EMBL/GenBank/DDBJ databases">
        <authorList>
            <person name="Chiriac C."/>
            <person name="Salcher M."/>
            <person name="Ghai R."/>
            <person name="Kavagutti S V."/>
        </authorList>
    </citation>
    <scope>NUCLEOTIDE SEQUENCE</scope>
</reference>